<reference evidence="2" key="1">
    <citation type="submission" date="2018-02" db="EMBL/GenBank/DDBJ databases">
        <title>Rhizophora mucronata_Transcriptome.</title>
        <authorList>
            <person name="Meera S.P."/>
            <person name="Sreeshan A."/>
            <person name="Augustine A."/>
        </authorList>
    </citation>
    <scope>NUCLEOTIDE SEQUENCE</scope>
    <source>
        <tissue evidence="2">Leaf</tissue>
    </source>
</reference>
<sequence length="35" mass="4158">MKDLYNPYRIMGITYSMVLIPFILLIINIHGLFML</sequence>
<accession>A0A2P2PXA1</accession>
<proteinExistence type="predicted"/>
<protein>
    <submittedName>
        <fullName evidence="2">Uncharacterized protein</fullName>
    </submittedName>
</protein>
<dbReference type="EMBL" id="GGEC01078795">
    <property type="protein sequence ID" value="MBX59279.1"/>
    <property type="molecule type" value="Transcribed_RNA"/>
</dbReference>
<name>A0A2P2PXA1_RHIMU</name>
<feature type="transmembrane region" description="Helical" evidence="1">
    <location>
        <begin position="12"/>
        <end position="33"/>
    </location>
</feature>
<evidence type="ECO:0000313" key="2">
    <source>
        <dbReference type="EMBL" id="MBX59279.1"/>
    </source>
</evidence>
<evidence type="ECO:0000256" key="1">
    <source>
        <dbReference type="SAM" id="Phobius"/>
    </source>
</evidence>
<keyword evidence="1" id="KW-1133">Transmembrane helix</keyword>
<keyword evidence="1" id="KW-0472">Membrane</keyword>
<keyword evidence="1" id="KW-0812">Transmembrane</keyword>
<organism evidence="2">
    <name type="scientific">Rhizophora mucronata</name>
    <name type="common">Asiatic mangrove</name>
    <dbReference type="NCBI Taxonomy" id="61149"/>
    <lineage>
        <taxon>Eukaryota</taxon>
        <taxon>Viridiplantae</taxon>
        <taxon>Streptophyta</taxon>
        <taxon>Embryophyta</taxon>
        <taxon>Tracheophyta</taxon>
        <taxon>Spermatophyta</taxon>
        <taxon>Magnoliopsida</taxon>
        <taxon>eudicotyledons</taxon>
        <taxon>Gunneridae</taxon>
        <taxon>Pentapetalae</taxon>
        <taxon>rosids</taxon>
        <taxon>fabids</taxon>
        <taxon>Malpighiales</taxon>
        <taxon>Rhizophoraceae</taxon>
        <taxon>Rhizophora</taxon>
    </lineage>
</organism>
<dbReference type="AlphaFoldDB" id="A0A2P2PXA1"/>